<organism evidence="1 2">
    <name type="scientific">Aromatoleum diolicum</name>
    <dbReference type="NCBI Taxonomy" id="75796"/>
    <lineage>
        <taxon>Bacteria</taxon>
        <taxon>Pseudomonadati</taxon>
        <taxon>Pseudomonadota</taxon>
        <taxon>Betaproteobacteria</taxon>
        <taxon>Rhodocyclales</taxon>
        <taxon>Rhodocyclaceae</taxon>
        <taxon>Aromatoleum</taxon>
    </lineage>
</organism>
<dbReference type="Proteomes" id="UP000648984">
    <property type="component" value="Unassembled WGS sequence"/>
</dbReference>
<evidence type="ECO:0000313" key="2">
    <source>
        <dbReference type="Proteomes" id="UP000648984"/>
    </source>
</evidence>
<reference evidence="1 2" key="1">
    <citation type="submission" date="2019-12" db="EMBL/GenBank/DDBJ databases">
        <title>Comparative genomics gives insights into the taxonomy of the Azoarcus-Aromatoleum group and reveals separate origins of nif in the plant-associated Azoarcus and non-plant-associated Aromatoleum sub-groups.</title>
        <authorList>
            <person name="Lafos M."/>
            <person name="Maluk M."/>
            <person name="Batista M."/>
            <person name="Junghare M."/>
            <person name="Carmona M."/>
            <person name="Faoro H."/>
            <person name="Cruz L.M."/>
            <person name="Battistoni F."/>
            <person name="De Souza E."/>
            <person name="Pedrosa F."/>
            <person name="Chen W.-M."/>
            <person name="Poole P.S."/>
            <person name="Dixon R.A."/>
            <person name="James E.K."/>
        </authorList>
    </citation>
    <scope>NUCLEOTIDE SEQUENCE [LARGE SCALE GENOMIC DNA]</scope>
    <source>
        <strain evidence="1 2">22Lin</strain>
    </source>
</reference>
<evidence type="ECO:0008006" key="3">
    <source>
        <dbReference type="Google" id="ProtNLM"/>
    </source>
</evidence>
<evidence type="ECO:0000313" key="1">
    <source>
        <dbReference type="EMBL" id="NMG74227.1"/>
    </source>
</evidence>
<accession>A0ABX1Q781</accession>
<name>A0ABX1Q781_9RHOO</name>
<dbReference type="PANTHER" id="PTHR46832:SF1">
    <property type="entry name" value="5'-METHYLTHIOADENOSINE_S-ADENOSYLHOMOCYSTEINE NUCLEOSIDASE"/>
    <property type="match status" value="1"/>
</dbReference>
<protein>
    <recommendedName>
        <fullName evidence="3">Nucleoside phosphorylase domain-containing protein</fullName>
    </recommendedName>
</protein>
<keyword evidence="2" id="KW-1185">Reference proteome</keyword>
<dbReference type="Gene3D" id="3.40.50.1580">
    <property type="entry name" value="Nucleoside phosphorylase domain"/>
    <property type="match status" value="1"/>
</dbReference>
<dbReference type="RefSeq" id="WP_169259372.1">
    <property type="nucleotide sequence ID" value="NZ_WTVQ01000006.1"/>
</dbReference>
<dbReference type="InterPro" id="IPR035994">
    <property type="entry name" value="Nucleoside_phosphorylase_sf"/>
</dbReference>
<sequence length="550" mass="60509">MEAPPPLLKALFLHFFDIHFIEEKGRAVETPQFFAEMRLATRIAVSAAEHVYVPAASYFESPLCQHIIGELDELCNLGFIRLVGSSPSLKQFVLEHSDTAMYRSDSLQHMSYAAWRDTGSLAYLQRERSATKDINSDWAHIVGSGILQRRLRDATNTPILNIERRLDRVPQELAGQAFIPEYVFEILDIPEDLDVVRSRVRNVINEAYFSSYTSELEAGILVKLNLLASTLNATSSAVSLSFGSLHRFLLASGRLAEFLNCGPVDLIKFSADPNWRVAVSHASIPPVSIGSKRVSDRRSYSALLIVAADSELRAVRAELDETLGKSTPEPIDAAKSDYVLQYRDPAFGATLFLSAMPFQGEVEAVKHVMRLQASLQPSVTLMIGMCMGIPARRLDIGAVVIPNEVTLFDHQRLTTEGVKFRPHGDRVVNGILKLAQLVASGGEELPYKVIVNKGMGSASVKIEDPSSALVKHIEANFPDIEAFDMEAAGFYSGSGDLPCILMKSVADNGEPQPNPEAKRDVQMRVTRNAANFALRLIRSHAKSEATSASK</sequence>
<gene>
    <name evidence="1" type="ORF">GPA25_05590</name>
</gene>
<dbReference type="PANTHER" id="PTHR46832">
    <property type="entry name" value="5'-METHYLTHIOADENOSINE/S-ADENOSYLHOMOCYSTEINE NUCLEOSIDASE"/>
    <property type="match status" value="1"/>
</dbReference>
<comment type="caution">
    <text evidence="1">The sequence shown here is derived from an EMBL/GenBank/DDBJ whole genome shotgun (WGS) entry which is preliminary data.</text>
</comment>
<proteinExistence type="predicted"/>
<dbReference type="EMBL" id="WTVQ01000006">
    <property type="protein sequence ID" value="NMG74227.1"/>
    <property type="molecule type" value="Genomic_DNA"/>
</dbReference>
<dbReference type="SUPFAM" id="SSF53167">
    <property type="entry name" value="Purine and uridine phosphorylases"/>
    <property type="match status" value="1"/>
</dbReference>